<evidence type="ECO:0000256" key="2">
    <source>
        <dbReference type="ARBA" id="ARBA00022692"/>
    </source>
</evidence>
<evidence type="ECO:0000256" key="4">
    <source>
        <dbReference type="ARBA" id="ARBA00023136"/>
    </source>
</evidence>
<dbReference type="GO" id="GO:0005886">
    <property type="term" value="C:plasma membrane"/>
    <property type="evidence" value="ECO:0007669"/>
    <property type="project" value="InterPro"/>
</dbReference>
<dbReference type="GO" id="GO:0009306">
    <property type="term" value="P:protein secretion"/>
    <property type="evidence" value="ECO:0007669"/>
    <property type="project" value="InterPro"/>
</dbReference>
<evidence type="ECO:0000256" key="3">
    <source>
        <dbReference type="ARBA" id="ARBA00022989"/>
    </source>
</evidence>
<dbReference type="InterPro" id="IPR007452">
    <property type="entry name" value="TamB_C"/>
</dbReference>
<accession>A0AAW7JIP9</accession>
<evidence type="ECO:0000259" key="7">
    <source>
        <dbReference type="Pfam" id="PF04357"/>
    </source>
</evidence>
<evidence type="ECO:0000256" key="5">
    <source>
        <dbReference type="SAM" id="MobiDB-lite"/>
    </source>
</evidence>
<evidence type="ECO:0000313" key="8">
    <source>
        <dbReference type="EMBL" id="MDN0023233.1"/>
    </source>
</evidence>
<evidence type="ECO:0000313" key="9">
    <source>
        <dbReference type="EMBL" id="MDN0025109.1"/>
    </source>
</evidence>
<keyword evidence="10" id="KW-1185">Reference proteome</keyword>
<name>A0AAW7JIP9_9BACT</name>
<comment type="caution">
    <text evidence="9">The sequence shown here is derived from an EMBL/GenBank/DDBJ whole genome shotgun (WGS) entry which is preliminary data.</text>
</comment>
<gene>
    <name evidence="8" type="ORF">QVN81_09400</name>
    <name evidence="9" type="ORF">QVN84_06185</name>
</gene>
<evidence type="ECO:0000256" key="6">
    <source>
        <dbReference type="SAM" id="Phobius"/>
    </source>
</evidence>
<dbReference type="PANTHER" id="PTHR36985:SF1">
    <property type="entry name" value="TRANSLOCATION AND ASSEMBLY MODULE SUBUNIT TAMB"/>
    <property type="match status" value="1"/>
</dbReference>
<proteinExistence type="predicted"/>
<dbReference type="PANTHER" id="PTHR36985">
    <property type="entry name" value="TRANSLOCATION AND ASSEMBLY MODULE SUBUNIT TAMB"/>
    <property type="match status" value="1"/>
</dbReference>
<dbReference type="Proteomes" id="UP001167831">
    <property type="component" value="Unassembled WGS sequence"/>
</dbReference>
<sequence length="1538" mass="170944">MKKIFKKILIVLLIPVAIFFIMAVLLYIPPVQNWIVRQVTSTASEKTGLDISVDNVRLAFPLDLSVNGVCVLQPSDSISGKKDTIANVRNIIVDIRLLPLFRSQVEIDRLSLSDVNLNTVGLVESARVRGNFGSLELISHGINLNKETVRLNSVSLADANIDVALNDSVPEDTSESSNFWKICLDKLNISRTSVTVHMPGDTLQLSAYMGNVNVGKGRFDLHEGKYTVGRFRLDNGKITYDNNYEKPVSGLDYNHIALSGLNMSVDSVVYHNTSLSLRMNECAFYEKSGIRMEEISGSVSLDSARINMPDFRLRTSESSVRARADVAFNAFSDKSTGKLNVLLNASLGKQDLSRFMASMPSGFMRRWPNYPLSVKASVTGNMRRASLDGIVIKLPSAFDISCNGRLMDLNDVKKLGADLHLKAKTYNMDFIASLVGSPALRIPKGISVDGKLIARGTKYDVDVTAAEGGGKLNLSAFMNTDGMSYKAKAEAERLDISHFMPSLEFKPFSGSIVMSGKGTDFRSSHTRLNVNAIVSDFVYSVYNLSGITFNAVIDKGKARAILDSHNQLLDGSVALNAAMSHKSMRGNLSCDIKNIDFYRLRVFDVPAEMSLKADMDFASNFKKNHSVSGSIRDIALTDSSRLYTPEDVLIDAFTRADSTSAVVRSGDFDMMVRASGGYEKIMRSGQKLMAEVARQLKERYIDQARLRENFPHMRFHFCAGRDNFFSRSLKKFGFDMKHAQIDMRSSMSDGINGNIAIDSLVVSGVRLDTIRLVVNSDTLRTDFNGQVRNGPGNPQYVFNTLFRGAFYERGIYLGVRMYDDKERVGVSLGVDAAMADNGIRVRFGSRGTPILGFKPFEINKDNYLFFGDDRRISANLRLRADDGMGIRVFTNDSTEALQDITVGLVKFNLDEVLSVIPYVPKMSGILNGDFHLVSTADEKNISSSVSIENFVYEGNRIGNLSSDFAYMPKEDGSHYVDGFLSCNDEEIATLKGSYNSADDGYLNADLTLSRTPLRIINGFMPDHTFGLRGYAGGDLSIKGALSSPVVNGEVRFDSAYVVSIPYGVRLRFDETPVPITNSNLVFDDYKMYARNNSPLTLTGYFDFADMDNMYLDLGVRATNYQLVNAKENRRSEVYGKAYVNFYAMMRGSLESMQIRGKLDVLGSTDMTYILRDSPLTTDNQLDGLVKFVNLNDSTEDIVTRPPLTGIDMDLTMSIDEGAHIMCALNESHSNYVDLIGGGDLRMQYNAVDNLRLTGRYTLSNGEMKYSLPVIPLKTFVIQDGSYIEFMGDPMNPKLNITATEQTKTNVSTDGDAGRSVLFNCGVVITKTLNDMGLKFIIDAPEDMTIHNQLQTMSEENRGKLAVTMLTTGMYLADGNTSSFSMNSALSAFLNSQINSISGNALRTLDLSFGMDNTTLSSGQVQTDYSFKFSKRFWNNRLNIVIGGKVSTGAEVENQNNTFFDNVTFEYRLSQNSNKYLKLFYERDSYDWLEGYVGKYGGGFMWRRKLQRLTDIFRFKSKDNSDKNMPKDSVTVSKDENNR</sequence>
<dbReference type="EMBL" id="JAUEIF010000004">
    <property type="protein sequence ID" value="MDN0025109.1"/>
    <property type="molecule type" value="Genomic_DNA"/>
</dbReference>
<dbReference type="EMBL" id="JAUEIE010000009">
    <property type="protein sequence ID" value="MDN0023233.1"/>
    <property type="molecule type" value="Genomic_DNA"/>
</dbReference>
<feature type="region of interest" description="Disordered" evidence="5">
    <location>
        <begin position="1518"/>
        <end position="1538"/>
    </location>
</feature>
<reference evidence="9" key="1">
    <citation type="submission" date="2023-06" db="EMBL/GenBank/DDBJ databases">
        <authorList>
            <person name="Zeman M."/>
            <person name="Kubasova T."/>
            <person name="Jahodarova E."/>
            <person name="Nykrynova M."/>
            <person name="Rychlik I."/>
        </authorList>
    </citation>
    <scope>NUCLEOTIDE SEQUENCE</scope>
    <source>
        <strain evidence="9">ET15</strain>
        <strain evidence="8">ET37</strain>
    </source>
</reference>
<evidence type="ECO:0000256" key="1">
    <source>
        <dbReference type="ARBA" id="ARBA00004167"/>
    </source>
</evidence>
<evidence type="ECO:0000313" key="11">
    <source>
        <dbReference type="Proteomes" id="UP001168478"/>
    </source>
</evidence>
<comment type="subcellular location">
    <subcellularLocation>
        <location evidence="1">Membrane</location>
        <topology evidence="1">Single-pass membrane protein</topology>
    </subcellularLocation>
</comment>
<keyword evidence="4 6" id="KW-0472">Membrane</keyword>
<evidence type="ECO:0000313" key="10">
    <source>
        <dbReference type="Proteomes" id="UP001167831"/>
    </source>
</evidence>
<dbReference type="RefSeq" id="WP_289825665.1">
    <property type="nucleotide sequence ID" value="NZ_JAUEIE010000009.1"/>
</dbReference>
<feature type="transmembrane region" description="Helical" evidence="6">
    <location>
        <begin position="7"/>
        <end position="28"/>
    </location>
</feature>
<keyword evidence="3 6" id="KW-1133">Transmembrane helix</keyword>
<keyword evidence="2 6" id="KW-0812">Transmembrane</keyword>
<reference evidence="9" key="2">
    <citation type="submission" date="2023-08" db="EMBL/GenBank/DDBJ databases">
        <title>Identification and characterization of horizontal gene transfer across gut microbiota members of farm animals based on homology search.</title>
        <authorList>
            <person name="Schwarzerova J."/>
            <person name="Nykrynova M."/>
            <person name="Jureckova K."/>
            <person name="Cejkova D."/>
            <person name="Rychlik I."/>
        </authorList>
    </citation>
    <scope>NUCLEOTIDE SEQUENCE</scope>
    <source>
        <strain evidence="9">ET15</strain>
        <strain evidence="8">ET37</strain>
    </source>
</reference>
<organism evidence="9 11">
    <name type="scientific">Leyella lascolaii</name>
    <dbReference type="NCBI Taxonomy" id="1776379"/>
    <lineage>
        <taxon>Bacteria</taxon>
        <taxon>Pseudomonadati</taxon>
        <taxon>Bacteroidota</taxon>
        <taxon>Bacteroidia</taxon>
        <taxon>Bacteroidales</taxon>
        <taxon>Prevotellaceae</taxon>
        <taxon>Leyella</taxon>
    </lineage>
</organism>
<protein>
    <submittedName>
        <fullName evidence="9">Translocation/assembly module TamB domain-containing protein</fullName>
    </submittedName>
</protein>
<dbReference type="Proteomes" id="UP001168478">
    <property type="component" value="Unassembled WGS sequence"/>
</dbReference>
<feature type="domain" description="Translocation and assembly module TamB C-terminal" evidence="7">
    <location>
        <begin position="1091"/>
        <end position="1481"/>
    </location>
</feature>
<dbReference type="Pfam" id="PF04357">
    <property type="entry name" value="TamB"/>
    <property type="match status" value="1"/>
</dbReference>